<dbReference type="PROSITE" id="PS50113">
    <property type="entry name" value="PAC"/>
    <property type="match status" value="1"/>
</dbReference>
<evidence type="ECO:0000259" key="2">
    <source>
        <dbReference type="PROSITE" id="PS50113"/>
    </source>
</evidence>
<dbReference type="PANTHER" id="PTHR44757">
    <property type="entry name" value="DIGUANYLATE CYCLASE DGCP"/>
    <property type="match status" value="1"/>
</dbReference>
<dbReference type="SUPFAM" id="SSF55073">
    <property type="entry name" value="Nucleotide cyclase"/>
    <property type="match status" value="1"/>
</dbReference>
<dbReference type="CDD" id="cd01948">
    <property type="entry name" value="EAL"/>
    <property type="match status" value="1"/>
</dbReference>
<dbReference type="InterPro" id="IPR000700">
    <property type="entry name" value="PAS-assoc_C"/>
</dbReference>
<feature type="domain" description="EAL" evidence="3">
    <location>
        <begin position="348"/>
        <end position="602"/>
    </location>
</feature>
<evidence type="ECO:0000259" key="4">
    <source>
        <dbReference type="PROSITE" id="PS50887"/>
    </source>
</evidence>
<dbReference type="SMART" id="SM00091">
    <property type="entry name" value="PAS"/>
    <property type="match status" value="1"/>
</dbReference>
<dbReference type="SUPFAM" id="SSF141868">
    <property type="entry name" value="EAL domain-like"/>
    <property type="match status" value="1"/>
</dbReference>
<dbReference type="SMART" id="SM00086">
    <property type="entry name" value="PAC"/>
    <property type="match status" value="1"/>
</dbReference>
<organism evidence="5 6">
    <name type="scientific">Niveibacterium microcysteis</name>
    <dbReference type="NCBI Taxonomy" id="2811415"/>
    <lineage>
        <taxon>Bacteria</taxon>
        <taxon>Pseudomonadati</taxon>
        <taxon>Pseudomonadota</taxon>
        <taxon>Betaproteobacteria</taxon>
        <taxon>Rhodocyclales</taxon>
        <taxon>Rhodocyclaceae</taxon>
        <taxon>Niveibacterium</taxon>
    </lineage>
</organism>
<keyword evidence="6" id="KW-1185">Reference proteome</keyword>
<dbReference type="InterPro" id="IPR043128">
    <property type="entry name" value="Rev_trsase/Diguanyl_cyclase"/>
</dbReference>
<dbReference type="Gene3D" id="3.30.450.20">
    <property type="entry name" value="PAS domain"/>
    <property type="match status" value="1"/>
</dbReference>
<dbReference type="SMART" id="SM00267">
    <property type="entry name" value="GGDEF"/>
    <property type="match status" value="1"/>
</dbReference>
<dbReference type="InterPro" id="IPR000014">
    <property type="entry name" value="PAS"/>
</dbReference>
<sequence>MSSWVLAAFVLGMPAAFWIGARRADHAMKREREASESARTAALAAVAQLRLLQAHQQALMDSIDDLAWLKDTDCRFMLVNRKFGEVFNLTPESLIGKSDYDLSPPDMAAHYQAHDRMVMTSRQVERTEEEIHRPDGEIGWAETIKVPVFGADGEVVGTAGIARDITLRKRYQREVEFLARHDPLTGLFNRRHLEEQFEPFAARHPRFAALFLDLDNFKLINDTDGHSVGDELLRQLASRLKGEIDRNDLLVRLGGDEFLLLSPLGSDSPEALDHLATRLEGAIGTPYEIGGTKYVVSSSIGIAVHPEHGRDRQTLIKHADIAMYEAKKKGRNRVCWFEEALASETTARRRIELRIRDALKENAFELHYQPVNDARTGRIVGAEALLRLRDAQGSPISPARFIPIAEQTGLIEQVGEWVLDTGLRQLAAWRAEGHLNLRLAINISGTHFGSPRFVERLSSRLRETGVPGNALELELTEGVLMADADGNISTLARIAALGVALAVDDFGTGYSSLAYLKQLPIHRLKIDRSFVQGLPVHPGDIAITRSILHLAQTFGFEVTAEGVETQAQLDFLRDAGCPAVQGYLFSPARAAADFAALLAPEFSA</sequence>
<feature type="domain" description="GGDEF" evidence="4">
    <location>
        <begin position="205"/>
        <end position="339"/>
    </location>
</feature>
<dbReference type="InterPro" id="IPR001610">
    <property type="entry name" value="PAC"/>
</dbReference>
<dbReference type="Pfam" id="PF00563">
    <property type="entry name" value="EAL"/>
    <property type="match status" value="1"/>
</dbReference>
<dbReference type="PROSITE" id="PS50883">
    <property type="entry name" value="EAL"/>
    <property type="match status" value="1"/>
</dbReference>
<dbReference type="SUPFAM" id="SSF55785">
    <property type="entry name" value="PYP-like sensor domain (PAS domain)"/>
    <property type="match status" value="1"/>
</dbReference>
<name>A0ABX7M7W6_9RHOO</name>
<dbReference type="CDD" id="cd01949">
    <property type="entry name" value="GGDEF"/>
    <property type="match status" value="1"/>
</dbReference>
<dbReference type="PROSITE" id="PS50887">
    <property type="entry name" value="GGDEF"/>
    <property type="match status" value="1"/>
</dbReference>
<dbReference type="InterPro" id="IPR035965">
    <property type="entry name" value="PAS-like_dom_sf"/>
</dbReference>
<dbReference type="InterPro" id="IPR013656">
    <property type="entry name" value="PAS_4"/>
</dbReference>
<protein>
    <submittedName>
        <fullName evidence="5">EAL domain-containing protein</fullName>
    </submittedName>
</protein>
<evidence type="ECO:0000313" key="5">
    <source>
        <dbReference type="EMBL" id="QSI77828.1"/>
    </source>
</evidence>
<dbReference type="SMART" id="SM00052">
    <property type="entry name" value="EAL"/>
    <property type="match status" value="1"/>
</dbReference>
<dbReference type="Gene3D" id="3.20.20.450">
    <property type="entry name" value="EAL domain"/>
    <property type="match status" value="1"/>
</dbReference>
<evidence type="ECO:0000313" key="6">
    <source>
        <dbReference type="Proteomes" id="UP000663570"/>
    </source>
</evidence>
<dbReference type="Proteomes" id="UP000663570">
    <property type="component" value="Chromosome"/>
</dbReference>
<feature type="domain" description="PAS" evidence="1">
    <location>
        <begin position="52"/>
        <end position="122"/>
    </location>
</feature>
<dbReference type="CDD" id="cd00130">
    <property type="entry name" value="PAS"/>
    <property type="match status" value="1"/>
</dbReference>
<dbReference type="InterPro" id="IPR052155">
    <property type="entry name" value="Biofilm_reg_signaling"/>
</dbReference>
<proteinExistence type="predicted"/>
<dbReference type="PANTHER" id="PTHR44757:SF2">
    <property type="entry name" value="BIOFILM ARCHITECTURE MAINTENANCE PROTEIN MBAA"/>
    <property type="match status" value="1"/>
</dbReference>
<evidence type="ECO:0000259" key="1">
    <source>
        <dbReference type="PROSITE" id="PS50112"/>
    </source>
</evidence>
<evidence type="ECO:0000259" key="3">
    <source>
        <dbReference type="PROSITE" id="PS50883"/>
    </source>
</evidence>
<gene>
    <name evidence="5" type="ORF">JY500_04015</name>
</gene>
<dbReference type="RefSeq" id="WP_206255138.1">
    <property type="nucleotide sequence ID" value="NZ_CP071060.1"/>
</dbReference>
<feature type="domain" description="PAC" evidence="2">
    <location>
        <begin position="125"/>
        <end position="177"/>
    </location>
</feature>
<dbReference type="EMBL" id="CP071060">
    <property type="protein sequence ID" value="QSI77828.1"/>
    <property type="molecule type" value="Genomic_DNA"/>
</dbReference>
<dbReference type="PROSITE" id="PS50112">
    <property type="entry name" value="PAS"/>
    <property type="match status" value="1"/>
</dbReference>
<dbReference type="Pfam" id="PF00990">
    <property type="entry name" value="GGDEF"/>
    <property type="match status" value="1"/>
</dbReference>
<dbReference type="NCBIfam" id="TIGR00229">
    <property type="entry name" value="sensory_box"/>
    <property type="match status" value="1"/>
</dbReference>
<dbReference type="InterPro" id="IPR000160">
    <property type="entry name" value="GGDEF_dom"/>
</dbReference>
<accession>A0ABX7M7W6</accession>
<dbReference type="InterPro" id="IPR035919">
    <property type="entry name" value="EAL_sf"/>
</dbReference>
<dbReference type="InterPro" id="IPR001633">
    <property type="entry name" value="EAL_dom"/>
</dbReference>
<dbReference type="Pfam" id="PF08448">
    <property type="entry name" value="PAS_4"/>
    <property type="match status" value="1"/>
</dbReference>
<dbReference type="InterPro" id="IPR029787">
    <property type="entry name" value="Nucleotide_cyclase"/>
</dbReference>
<dbReference type="Gene3D" id="3.30.70.270">
    <property type="match status" value="1"/>
</dbReference>
<reference evidence="5 6" key="1">
    <citation type="submission" date="2021-02" db="EMBL/GenBank/DDBJ databases">
        <title>Niveibacterium changnyeongensis HC41.</title>
        <authorList>
            <person name="Kang M."/>
        </authorList>
    </citation>
    <scope>NUCLEOTIDE SEQUENCE [LARGE SCALE GENOMIC DNA]</scope>
    <source>
        <strain evidence="5 6">HC41</strain>
    </source>
</reference>
<dbReference type="NCBIfam" id="TIGR00254">
    <property type="entry name" value="GGDEF"/>
    <property type="match status" value="1"/>
</dbReference>